<name>A0A855X405_9BACT</name>
<organism evidence="3 4">
    <name type="scientific">candidate division GN15 bacterium</name>
    <dbReference type="NCBI Taxonomy" id="2072418"/>
    <lineage>
        <taxon>Bacteria</taxon>
        <taxon>candidate division GN15</taxon>
    </lineage>
</organism>
<feature type="domain" description="Bacterial virulence" evidence="2">
    <location>
        <begin position="281"/>
        <end position="468"/>
    </location>
</feature>
<feature type="domain" description="Bacterial virulence" evidence="2">
    <location>
        <begin position="49"/>
        <end position="138"/>
    </location>
</feature>
<evidence type="ECO:0000256" key="1">
    <source>
        <dbReference type="SAM" id="SignalP"/>
    </source>
</evidence>
<evidence type="ECO:0000313" key="3">
    <source>
        <dbReference type="EMBL" id="PWB70117.1"/>
    </source>
</evidence>
<dbReference type="Pfam" id="PF06057">
    <property type="entry name" value="VirJ"/>
    <property type="match status" value="2"/>
</dbReference>
<feature type="signal peptide" evidence="1">
    <location>
        <begin position="1"/>
        <end position="19"/>
    </location>
</feature>
<dbReference type="Gene3D" id="3.40.50.1820">
    <property type="entry name" value="alpha/beta hydrolase"/>
    <property type="match status" value="2"/>
</dbReference>
<evidence type="ECO:0000259" key="2">
    <source>
        <dbReference type="Pfam" id="PF06057"/>
    </source>
</evidence>
<keyword evidence="1" id="KW-0732">Signal</keyword>
<comment type="caution">
    <text evidence="3">The sequence shown here is derived from an EMBL/GenBank/DDBJ whole genome shotgun (WGS) entry which is preliminary data.</text>
</comment>
<protein>
    <submittedName>
        <fullName evidence="3">Virulence factor family protein</fullName>
    </submittedName>
</protein>
<accession>A0A855X405</accession>
<dbReference type="InterPro" id="IPR029058">
    <property type="entry name" value="AB_hydrolase_fold"/>
</dbReference>
<dbReference type="Proteomes" id="UP000250918">
    <property type="component" value="Unassembled WGS sequence"/>
</dbReference>
<dbReference type="EMBL" id="PQAP01000154">
    <property type="protein sequence ID" value="PWB70117.1"/>
    <property type="molecule type" value="Genomic_DNA"/>
</dbReference>
<reference evidence="3 4" key="1">
    <citation type="journal article" date="2018" name="ISME J.">
        <title>A methanotrophic archaeon couples anaerobic oxidation of methane to Fe(III) reduction.</title>
        <authorList>
            <person name="Cai C."/>
            <person name="Leu A.O."/>
            <person name="Xie G.J."/>
            <person name="Guo J."/>
            <person name="Feng Y."/>
            <person name="Zhao J.X."/>
            <person name="Tyson G.W."/>
            <person name="Yuan Z."/>
            <person name="Hu S."/>
        </authorList>
    </citation>
    <scope>NUCLEOTIDE SEQUENCE [LARGE SCALE GENOMIC DNA]</scope>
    <source>
        <strain evidence="3">FeB_12</strain>
    </source>
</reference>
<dbReference type="AlphaFoldDB" id="A0A855X405"/>
<dbReference type="PIRSF" id="PIRSF029063">
    <property type="entry name" value="IV_sec_VirJ"/>
    <property type="match status" value="1"/>
</dbReference>
<dbReference type="InterPro" id="IPR010333">
    <property type="entry name" value="VirJ"/>
</dbReference>
<evidence type="ECO:0000313" key="4">
    <source>
        <dbReference type="Proteomes" id="UP000250918"/>
    </source>
</evidence>
<proteinExistence type="predicted"/>
<gene>
    <name evidence="3" type="ORF">C3F09_09500</name>
</gene>
<dbReference type="InterPro" id="IPR011225">
    <property type="entry name" value="IV_sec_VirJ"/>
</dbReference>
<sequence>MMFIRSFLLTLLLTFTSFADTPKQPGEQMQFGRFGTITLYRTAPHPARIVLFVSGDGGWNLGVIDMARMIAEQNALVVGIDITHYLNQLEAAPDKCSYPAADFEALSQYVQQKLGFPDYKQPVLVGYSSGATLVYALLVQAPPNTFAGAISMGFCPDLPLTKPFCKGNGLQFGPGPKGKGYSFLPAKTLEQPWVAFQGLIDEVCSPAFVDSFVGQVPRGKVVRLPHVGHGFSVQRNWAPQFREAVASIFSEDTSIAVTVAGPDSLKDLPLVEVPVKGPEKDYFALILSGDGGWASIDRQIGEYFSTQGIRVVGLNSLRYFWSRKTPDESGVDLARIIKHYLQTWNKSEVVVVGYSRGADVAPFMVNRLAPALQSRIRILALLGLEGEVDFKFHVLDLISSDSHPEELPVKPEMDKLSGIRTLCFYGEDESGSLCPQLDTTKVTVIQLKGGHHFGGDYKSIAEQILQQMD</sequence>
<feature type="chain" id="PRO_5032601456" evidence="1">
    <location>
        <begin position="20"/>
        <end position="469"/>
    </location>
</feature>
<dbReference type="SUPFAM" id="SSF53474">
    <property type="entry name" value="alpha/beta-Hydrolases"/>
    <property type="match status" value="2"/>
</dbReference>